<gene>
    <name evidence="1" type="ORF">STIAU_1341</name>
</gene>
<protein>
    <submittedName>
        <fullName evidence="1">Uncharacterized protein</fullName>
    </submittedName>
</protein>
<organism evidence="1 2">
    <name type="scientific">Stigmatella aurantiaca (strain DW4/3-1)</name>
    <dbReference type="NCBI Taxonomy" id="378806"/>
    <lineage>
        <taxon>Bacteria</taxon>
        <taxon>Pseudomonadati</taxon>
        <taxon>Myxococcota</taxon>
        <taxon>Myxococcia</taxon>
        <taxon>Myxococcales</taxon>
        <taxon>Cystobacterineae</taxon>
        <taxon>Archangiaceae</taxon>
        <taxon>Stigmatella</taxon>
    </lineage>
</organism>
<dbReference type="EMBL" id="AAMD01000079">
    <property type="protein sequence ID" value="EAU65528.1"/>
    <property type="molecule type" value="Genomic_DNA"/>
</dbReference>
<accession>Q08YH2</accession>
<comment type="caution">
    <text evidence="1">The sequence shown here is derived from an EMBL/GenBank/DDBJ whole genome shotgun (WGS) entry which is preliminary data.</text>
</comment>
<evidence type="ECO:0000313" key="2">
    <source>
        <dbReference type="Proteomes" id="UP000032702"/>
    </source>
</evidence>
<sequence length="164" mass="17909">MPVSSATKCSMARRISIGERVVSAIDIMLRVIELAYYKALLTAVDRITRLPRTSTMPEAMRLYRENIALKAQIYVLEAELDRRTQPAPLPMAARAAQVFALCPPRIRSLSHERVKATCASPSLIAACAEPAYVRLASLQASWSAGNAGHARAEVYATNPRDGSP</sequence>
<reference evidence="1 2" key="1">
    <citation type="submission" date="2006-04" db="EMBL/GenBank/DDBJ databases">
        <authorList>
            <person name="Nierman W.C."/>
        </authorList>
    </citation>
    <scope>NUCLEOTIDE SEQUENCE [LARGE SCALE GENOMIC DNA]</scope>
    <source>
        <strain evidence="1 2">DW4/3-1</strain>
    </source>
</reference>
<proteinExistence type="predicted"/>
<dbReference type="Proteomes" id="UP000032702">
    <property type="component" value="Unassembled WGS sequence"/>
</dbReference>
<name>Q08YH2_STIAD</name>
<evidence type="ECO:0000313" key="1">
    <source>
        <dbReference type="EMBL" id="EAU65528.1"/>
    </source>
</evidence>
<dbReference type="AlphaFoldDB" id="Q08YH2"/>